<keyword evidence="1" id="KW-0812">Transmembrane</keyword>
<feature type="transmembrane region" description="Helical" evidence="1">
    <location>
        <begin position="37"/>
        <end position="55"/>
    </location>
</feature>
<comment type="caution">
    <text evidence="2">The sequence shown here is derived from an EMBL/GenBank/DDBJ whole genome shotgun (WGS) entry which is preliminary data.</text>
</comment>
<reference evidence="2" key="1">
    <citation type="journal article" date="2014" name="Front. Microbiol.">
        <title>High frequency of phylogenetically diverse reductive dehalogenase-homologous genes in deep subseafloor sedimentary metagenomes.</title>
        <authorList>
            <person name="Kawai M."/>
            <person name="Futagami T."/>
            <person name="Toyoda A."/>
            <person name="Takaki Y."/>
            <person name="Nishi S."/>
            <person name="Hori S."/>
            <person name="Arai W."/>
            <person name="Tsubouchi T."/>
            <person name="Morono Y."/>
            <person name="Uchiyama I."/>
            <person name="Ito T."/>
            <person name="Fujiyama A."/>
            <person name="Inagaki F."/>
            <person name="Takami H."/>
        </authorList>
    </citation>
    <scope>NUCLEOTIDE SEQUENCE</scope>
    <source>
        <strain evidence="2">Expedition CK06-06</strain>
    </source>
</reference>
<accession>X1TAZ0</accession>
<protein>
    <submittedName>
        <fullName evidence="2">Uncharacterized protein</fullName>
    </submittedName>
</protein>
<sequence length="56" mass="5827">MLATAIALLAIGSVGILGAVIMEVKTHEPVYKLLMKIFPWFFGVGAVLLGVVIAGS</sequence>
<keyword evidence="1" id="KW-1133">Transmembrane helix</keyword>
<proteinExistence type="predicted"/>
<dbReference type="EMBL" id="BARW01005255">
    <property type="protein sequence ID" value="GAI77189.1"/>
    <property type="molecule type" value="Genomic_DNA"/>
</dbReference>
<gene>
    <name evidence="2" type="ORF">S12H4_11600</name>
</gene>
<name>X1TAZ0_9ZZZZ</name>
<evidence type="ECO:0000313" key="2">
    <source>
        <dbReference type="EMBL" id="GAI77189.1"/>
    </source>
</evidence>
<evidence type="ECO:0000256" key="1">
    <source>
        <dbReference type="SAM" id="Phobius"/>
    </source>
</evidence>
<organism evidence="2">
    <name type="scientific">marine sediment metagenome</name>
    <dbReference type="NCBI Taxonomy" id="412755"/>
    <lineage>
        <taxon>unclassified sequences</taxon>
        <taxon>metagenomes</taxon>
        <taxon>ecological metagenomes</taxon>
    </lineage>
</organism>
<keyword evidence="1" id="KW-0472">Membrane</keyword>
<dbReference type="AlphaFoldDB" id="X1TAZ0"/>